<accession>A0A8S4QLB6</accession>
<dbReference type="AlphaFoldDB" id="A0A8S4QLB6"/>
<evidence type="ECO:0000313" key="2">
    <source>
        <dbReference type="Proteomes" id="UP000838756"/>
    </source>
</evidence>
<dbReference type="EMBL" id="CAKXAJ010013300">
    <property type="protein sequence ID" value="CAH2215893.1"/>
    <property type="molecule type" value="Genomic_DNA"/>
</dbReference>
<feature type="non-terminal residue" evidence="1">
    <location>
        <position position="1"/>
    </location>
</feature>
<evidence type="ECO:0000313" key="1">
    <source>
        <dbReference type="EMBL" id="CAH2215893.1"/>
    </source>
</evidence>
<reference evidence="1" key="1">
    <citation type="submission" date="2022-03" db="EMBL/GenBank/DDBJ databases">
        <authorList>
            <person name="Lindestad O."/>
        </authorList>
    </citation>
    <scope>NUCLEOTIDE SEQUENCE</scope>
</reference>
<comment type="caution">
    <text evidence="1">The sequence shown here is derived from an EMBL/GenBank/DDBJ whole genome shotgun (WGS) entry which is preliminary data.</text>
</comment>
<proteinExistence type="predicted"/>
<gene>
    <name evidence="1" type="primary">jg27480</name>
    <name evidence="1" type="ORF">PAEG_LOCUS3977</name>
</gene>
<name>A0A8S4QLB6_9NEOP</name>
<protein>
    <submittedName>
        <fullName evidence="1">Jg27480 protein</fullName>
    </submittedName>
</protein>
<dbReference type="Proteomes" id="UP000838756">
    <property type="component" value="Unassembled WGS sequence"/>
</dbReference>
<sequence length="282" mass="32569">MSSIIEELSCPEHEEADTKIVYHACKINDAANIVIRTVDTDIAAIMLGHMHHLNDGLHVWMLIGTGNNLRYVDLTKIHEQLGESICKSLPGLHAITGCDYNPAFFRRAKSKPFKILKNYVEFQEALMYFGHSEIMEDNNKQHEIFNVIQSLLCYLYNVGNLNDVDAARLQIFIDSYTVSDVNEAFNNKKLRNFDASCLPPCKSELFQQFLRANYICSIWNNAHLKIPTAYEPVNYGWILEKNQYYFKWFEGDQLPNYVSESLQQMSETNEGDIDNDQCEDWS</sequence>
<organism evidence="1 2">
    <name type="scientific">Pararge aegeria aegeria</name>
    <dbReference type="NCBI Taxonomy" id="348720"/>
    <lineage>
        <taxon>Eukaryota</taxon>
        <taxon>Metazoa</taxon>
        <taxon>Ecdysozoa</taxon>
        <taxon>Arthropoda</taxon>
        <taxon>Hexapoda</taxon>
        <taxon>Insecta</taxon>
        <taxon>Pterygota</taxon>
        <taxon>Neoptera</taxon>
        <taxon>Endopterygota</taxon>
        <taxon>Lepidoptera</taxon>
        <taxon>Glossata</taxon>
        <taxon>Ditrysia</taxon>
        <taxon>Papilionoidea</taxon>
        <taxon>Nymphalidae</taxon>
        <taxon>Satyrinae</taxon>
        <taxon>Satyrini</taxon>
        <taxon>Parargina</taxon>
        <taxon>Pararge</taxon>
    </lineage>
</organism>
<dbReference type="PANTHER" id="PTHR46704:SF9">
    <property type="entry name" value="BHLH DOMAIN-CONTAINING PROTEIN"/>
    <property type="match status" value="1"/>
</dbReference>
<dbReference type="OrthoDB" id="6430887at2759"/>
<keyword evidence="2" id="KW-1185">Reference proteome</keyword>
<dbReference type="PANTHER" id="PTHR46704">
    <property type="entry name" value="CXC DOMAIN-CONTAINING PROTEIN-RELATED"/>
    <property type="match status" value="1"/>
</dbReference>